<gene>
    <name evidence="20" type="ORF">B0A48_12896</name>
</gene>
<dbReference type="PANTHER" id="PTHR28216">
    <property type="entry name" value="DASH COMPLEX SUBUNIT DUO1"/>
    <property type="match status" value="1"/>
</dbReference>
<dbReference type="GO" id="GO:0007059">
    <property type="term" value="P:chromosome segregation"/>
    <property type="evidence" value="ECO:0007669"/>
    <property type="project" value="UniProtKB-KW"/>
</dbReference>
<dbReference type="Proteomes" id="UP000192596">
    <property type="component" value="Unassembled WGS sequence"/>
</dbReference>
<dbReference type="InterPro" id="IPR013960">
    <property type="entry name" value="DASH_Duo1"/>
</dbReference>
<dbReference type="PANTHER" id="PTHR28216:SF1">
    <property type="entry name" value="DASH COMPLEX SUBUNIT DUO1"/>
    <property type="match status" value="1"/>
</dbReference>
<keyword evidence="9" id="KW-0498">Mitosis</keyword>
<feature type="compositionally biased region" description="Gly residues" evidence="19">
    <location>
        <begin position="200"/>
        <end position="219"/>
    </location>
</feature>
<comment type="caution">
    <text evidence="20">The sequence shown here is derived from an EMBL/GenBank/DDBJ whole genome shotgun (WGS) entry which is preliminary data.</text>
</comment>
<protein>
    <recommendedName>
        <fullName evidence="17">DASH complex subunit DUO1</fullName>
    </recommendedName>
    <alternativeName>
        <fullName evidence="18">Outer kinetochore protein DUO1</fullName>
    </alternativeName>
</protein>
<evidence type="ECO:0000256" key="1">
    <source>
        <dbReference type="ARBA" id="ARBA00004123"/>
    </source>
</evidence>
<dbReference type="STRING" id="1507870.A0A1V8SQS8"/>
<dbReference type="GO" id="GO:0005874">
    <property type="term" value="C:microtubule"/>
    <property type="evidence" value="ECO:0007669"/>
    <property type="project" value="UniProtKB-KW"/>
</dbReference>
<keyword evidence="15" id="KW-0131">Cell cycle</keyword>
<evidence type="ECO:0000256" key="4">
    <source>
        <dbReference type="ARBA" id="ARBA00005366"/>
    </source>
</evidence>
<evidence type="ECO:0000256" key="11">
    <source>
        <dbReference type="ARBA" id="ARBA00022838"/>
    </source>
</evidence>
<evidence type="ECO:0000256" key="18">
    <source>
        <dbReference type="ARBA" id="ARBA00044358"/>
    </source>
</evidence>
<keyword evidence="10" id="KW-0159">Chromosome partition</keyword>
<dbReference type="GO" id="GO:0072686">
    <property type="term" value="C:mitotic spindle"/>
    <property type="evidence" value="ECO:0007669"/>
    <property type="project" value="InterPro"/>
</dbReference>
<evidence type="ECO:0000313" key="21">
    <source>
        <dbReference type="Proteomes" id="UP000192596"/>
    </source>
</evidence>
<organism evidence="20 21">
    <name type="scientific">Cryoendolithus antarcticus</name>
    <dbReference type="NCBI Taxonomy" id="1507870"/>
    <lineage>
        <taxon>Eukaryota</taxon>
        <taxon>Fungi</taxon>
        <taxon>Dikarya</taxon>
        <taxon>Ascomycota</taxon>
        <taxon>Pezizomycotina</taxon>
        <taxon>Dothideomycetes</taxon>
        <taxon>Dothideomycetidae</taxon>
        <taxon>Cladosporiales</taxon>
        <taxon>Cladosporiaceae</taxon>
        <taxon>Cryoendolithus</taxon>
    </lineage>
</organism>
<comment type="subcellular location">
    <subcellularLocation>
        <location evidence="3">Chromosome</location>
        <location evidence="3">Centromere</location>
        <location evidence="3">Kinetochore</location>
    </subcellularLocation>
    <subcellularLocation>
        <location evidence="2">Cytoplasm</location>
        <location evidence="2">Cytoskeleton</location>
        <location evidence="2">Spindle</location>
    </subcellularLocation>
    <subcellularLocation>
        <location evidence="1">Nucleus</location>
    </subcellularLocation>
</comment>
<evidence type="ECO:0000256" key="7">
    <source>
        <dbReference type="ARBA" id="ARBA00022618"/>
    </source>
</evidence>
<keyword evidence="14" id="KW-0539">Nucleus</keyword>
<dbReference type="GO" id="GO:0051301">
    <property type="term" value="P:cell division"/>
    <property type="evidence" value="ECO:0007669"/>
    <property type="project" value="UniProtKB-KW"/>
</dbReference>
<evidence type="ECO:0000256" key="12">
    <source>
        <dbReference type="ARBA" id="ARBA00023054"/>
    </source>
</evidence>
<evidence type="ECO:0000256" key="8">
    <source>
        <dbReference type="ARBA" id="ARBA00022701"/>
    </source>
</evidence>
<keyword evidence="21" id="KW-1185">Reference proteome</keyword>
<keyword evidence="12" id="KW-0175">Coiled coil</keyword>
<evidence type="ECO:0000256" key="16">
    <source>
        <dbReference type="ARBA" id="ARBA00023328"/>
    </source>
</evidence>
<evidence type="ECO:0000256" key="9">
    <source>
        <dbReference type="ARBA" id="ARBA00022776"/>
    </source>
</evidence>
<keyword evidence="7" id="KW-0132">Cell division</keyword>
<accession>A0A1V8SQS8</accession>
<evidence type="ECO:0000256" key="2">
    <source>
        <dbReference type="ARBA" id="ARBA00004186"/>
    </source>
</evidence>
<dbReference type="EMBL" id="NAJO01000031">
    <property type="protein sequence ID" value="OQO01341.1"/>
    <property type="molecule type" value="Genomic_DNA"/>
</dbReference>
<evidence type="ECO:0000313" key="20">
    <source>
        <dbReference type="EMBL" id="OQO01341.1"/>
    </source>
</evidence>
<keyword evidence="16" id="KW-0137">Centromere</keyword>
<feature type="region of interest" description="Disordered" evidence="19">
    <location>
        <begin position="1"/>
        <end position="70"/>
    </location>
</feature>
<evidence type="ECO:0000256" key="3">
    <source>
        <dbReference type="ARBA" id="ARBA00004629"/>
    </source>
</evidence>
<keyword evidence="8" id="KW-0493">Microtubule</keyword>
<dbReference type="OrthoDB" id="5599235at2759"/>
<evidence type="ECO:0000256" key="14">
    <source>
        <dbReference type="ARBA" id="ARBA00023242"/>
    </source>
</evidence>
<dbReference type="InParanoid" id="A0A1V8SQS8"/>
<feature type="compositionally biased region" description="Low complexity" evidence="19">
    <location>
        <begin position="27"/>
        <end position="54"/>
    </location>
</feature>
<evidence type="ECO:0000256" key="19">
    <source>
        <dbReference type="SAM" id="MobiDB-lite"/>
    </source>
</evidence>
<comment type="similarity">
    <text evidence="4">Belongs to the DASH complex DUO1 family.</text>
</comment>
<keyword evidence="6" id="KW-0963">Cytoplasm</keyword>
<sequence>MARPTPPDLAGLTLEDSSDEAEENLFSSPSTAPPTTKSHTPASASSSAQKSTQQRPRSTPKPPDASREAALQAELDRVREVNAVISGVTASLRKARENMSTVNRTVDSASTLLATWTRILSQTEHNQRLILNPGWQGASQDLEDVGNEESRRQEERERAVEEERRRREDAERRREDEERRRAVLAEKGSAGRGVGRRGSVRGGSTGTGRGYTGVGGQAGRGRVTPGREGLRVILLDDKTTYVHVERNSAPALPMPTIVLRRDSAEAG</sequence>
<dbReference type="AlphaFoldDB" id="A0A1V8SQS8"/>
<proteinExistence type="inferred from homology"/>
<evidence type="ECO:0000256" key="6">
    <source>
        <dbReference type="ARBA" id="ARBA00022490"/>
    </source>
</evidence>
<dbReference type="GO" id="GO:0042729">
    <property type="term" value="C:DASH complex"/>
    <property type="evidence" value="ECO:0007669"/>
    <property type="project" value="InterPro"/>
</dbReference>
<evidence type="ECO:0000256" key="15">
    <source>
        <dbReference type="ARBA" id="ARBA00023306"/>
    </source>
</evidence>
<keyword evidence="13" id="KW-0206">Cytoskeleton</keyword>
<evidence type="ECO:0000256" key="17">
    <source>
        <dbReference type="ARBA" id="ARBA00044152"/>
    </source>
</evidence>
<keyword evidence="5" id="KW-0158">Chromosome</keyword>
<dbReference type="GO" id="GO:0000278">
    <property type="term" value="P:mitotic cell cycle"/>
    <property type="evidence" value="ECO:0007669"/>
    <property type="project" value="InterPro"/>
</dbReference>
<dbReference type="Pfam" id="PF08651">
    <property type="entry name" value="DASH_Duo1"/>
    <property type="match status" value="1"/>
</dbReference>
<reference evidence="21" key="1">
    <citation type="submission" date="2017-03" db="EMBL/GenBank/DDBJ databases">
        <title>Genomes of endolithic fungi from Antarctica.</title>
        <authorList>
            <person name="Coleine C."/>
            <person name="Masonjones S."/>
            <person name="Stajich J.E."/>
        </authorList>
    </citation>
    <scope>NUCLEOTIDE SEQUENCE [LARGE SCALE GENOMIC DNA]</scope>
    <source>
        <strain evidence="21">CCFEE 5527</strain>
    </source>
</reference>
<evidence type="ECO:0000256" key="5">
    <source>
        <dbReference type="ARBA" id="ARBA00022454"/>
    </source>
</evidence>
<feature type="region of interest" description="Disordered" evidence="19">
    <location>
        <begin position="131"/>
        <end position="224"/>
    </location>
</feature>
<evidence type="ECO:0000256" key="10">
    <source>
        <dbReference type="ARBA" id="ARBA00022829"/>
    </source>
</evidence>
<feature type="compositionally biased region" description="Basic and acidic residues" evidence="19">
    <location>
        <begin position="148"/>
        <end position="184"/>
    </location>
</feature>
<evidence type="ECO:0000256" key="13">
    <source>
        <dbReference type="ARBA" id="ARBA00023212"/>
    </source>
</evidence>
<name>A0A1V8SQS8_9PEZI</name>
<keyword evidence="11" id="KW-0995">Kinetochore</keyword>